<gene>
    <name evidence="6" type="ORF">AVDCRST_MAG19-2984</name>
</gene>
<protein>
    <recommendedName>
        <fullName evidence="5">60 kDa chaperonin</fullName>
    </recommendedName>
</protein>
<dbReference type="SUPFAM" id="SSF52029">
    <property type="entry name" value="GroEL apical domain-like"/>
    <property type="match status" value="1"/>
</dbReference>
<dbReference type="GO" id="GO:0140662">
    <property type="term" value="F:ATP-dependent protein folding chaperone"/>
    <property type="evidence" value="ECO:0007669"/>
    <property type="project" value="InterPro"/>
</dbReference>
<dbReference type="SUPFAM" id="SSF48592">
    <property type="entry name" value="GroEL equatorial domain-like"/>
    <property type="match status" value="1"/>
</dbReference>
<comment type="function">
    <text evidence="5">Together with its co-chaperonin GroES, plays an essential role in assisting protein folding. The GroEL-GroES system forms a nano-cage that allows encapsulation of the non-native substrate proteins and provides a physical environment optimized to promote and accelerate protein folding.</text>
</comment>
<dbReference type="AlphaFoldDB" id="A0A6J4VAD7"/>
<dbReference type="EMBL" id="CADCWL010000154">
    <property type="protein sequence ID" value="CAA9572940.1"/>
    <property type="molecule type" value="Genomic_DNA"/>
</dbReference>
<evidence type="ECO:0000256" key="3">
    <source>
        <dbReference type="ARBA" id="ARBA00023235"/>
    </source>
</evidence>
<dbReference type="Gene3D" id="3.30.260.10">
    <property type="entry name" value="TCP-1-like chaperonin intermediate domain"/>
    <property type="match status" value="1"/>
</dbReference>
<dbReference type="Gene3D" id="1.10.560.10">
    <property type="entry name" value="GroEL-like equatorial domain"/>
    <property type="match status" value="1"/>
</dbReference>
<dbReference type="SMR" id="A0A6J4VAD7"/>
<keyword evidence="2" id="KW-0143">Chaperone</keyword>
<dbReference type="PANTHER" id="PTHR45633">
    <property type="entry name" value="60 KDA HEAT SHOCK PROTEIN, MITOCHONDRIAL"/>
    <property type="match status" value="1"/>
</dbReference>
<name>A0A6J4VAD7_9BACT</name>
<dbReference type="InterPro" id="IPR027410">
    <property type="entry name" value="TCP-1-like_intermed_sf"/>
</dbReference>
<dbReference type="InterPro" id="IPR027409">
    <property type="entry name" value="GroEL-like_apical_dom_sf"/>
</dbReference>
<evidence type="ECO:0000313" key="6">
    <source>
        <dbReference type="EMBL" id="CAA9572940.1"/>
    </source>
</evidence>
<accession>A0A6J4VAD7</accession>
<comment type="subunit">
    <text evidence="5">Forms a cylinder of 14 subunits composed of two heptameric rings stacked back-to-back. Interacts with the co-chaperonin GroES.</text>
</comment>
<dbReference type="PRINTS" id="PR00298">
    <property type="entry name" value="CHAPERONIN60"/>
</dbReference>
<dbReference type="Gene3D" id="3.50.7.10">
    <property type="entry name" value="GroEL"/>
    <property type="match status" value="1"/>
</dbReference>
<sequence length="551" mass="56468">MSTVARRVPTASAARRPGVVLQPAVARAFGSGVRQVVAAVRPTLGPTPRLVAAAKPFGGSPELLDSGGAVARRIVALPDAAADVGAMYARSVIWRTHEEAGDGTATTAVIFQAVYEAGARWVAAGGDPQALRTHLGRASDLVLGALTAMSVPLRGKARFTQAALAACADWELACLLGEIFDVVGGEGQVDVRGAPGRGSDREYVDGMHWPGGVQSALFVADSPDRRAVLEDAGLLITDLDLTDPGDVRGIVARARAAGLRGLVVVAQRLSDRAIGALTASQDPPGFRAIAVKTPGTGERARFVAMEDLALLTGGRVVARAAGDRVDDARDDWFGRARIAWADRDHFGVVGGRGDPRQLRRRVARLRSALQEERDDERGTALRNRLAKLLGGSATLWVGGASPTEAAARKANATRTVAVLRGIVVGGVVPGGGAAFLDCREALDAAAAASADAAERAALLLVARALEEPTRTIAANAGAEPGAVLAGIAEAGRGAGYDARNGRVVRMADAGVVDSTAVAKTAARAAIAGAAQALTIAALVQHRSPAIATQPA</sequence>
<comment type="similarity">
    <text evidence="1 4">Belongs to the chaperonin (HSP60) family.</text>
</comment>
<dbReference type="GO" id="GO:0042026">
    <property type="term" value="P:protein refolding"/>
    <property type="evidence" value="ECO:0007669"/>
    <property type="project" value="InterPro"/>
</dbReference>
<dbReference type="InterPro" id="IPR002423">
    <property type="entry name" value="Cpn60/GroEL/TCP-1"/>
</dbReference>
<reference evidence="6" key="1">
    <citation type="submission" date="2020-02" db="EMBL/GenBank/DDBJ databases">
        <authorList>
            <person name="Meier V. D."/>
        </authorList>
    </citation>
    <scope>NUCLEOTIDE SEQUENCE</scope>
    <source>
        <strain evidence="6">AVDCRST_MAG19</strain>
    </source>
</reference>
<dbReference type="InterPro" id="IPR001844">
    <property type="entry name" value="Cpn60/GroEL"/>
</dbReference>
<evidence type="ECO:0000256" key="1">
    <source>
        <dbReference type="ARBA" id="ARBA00006607"/>
    </source>
</evidence>
<evidence type="ECO:0000256" key="5">
    <source>
        <dbReference type="RuleBase" id="RU000419"/>
    </source>
</evidence>
<proteinExistence type="inferred from homology"/>
<dbReference type="InterPro" id="IPR027413">
    <property type="entry name" value="GROEL-like_equatorial_sf"/>
</dbReference>
<organism evidence="6">
    <name type="scientific">uncultured Thermomicrobiales bacterium</name>
    <dbReference type="NCBI Taxonomy" id="1645740"/>
    <lineage>
        <taxon>Bacteria</taxon>
        <taxon>Pseudomonadati</taxon>
        <taxon>Thermomicrobiota</taxon>
        <taxon>Thermomicrobia</taxon>
        <taxon>Thermomicrobiales</taxon>
        <taxon>environmental samples</taxon>
    </lineage>
</organism>
<evidence type="ECO:0000256" key="2">
    <source>
        <dbReference type="ARBA" id="ARBA00023186"/>
    </source>
</evidence>
<evidence type="ECO:0000256" key="4">
    <source>
        <dbReference type="RuleBase" id="RU000418"/>
    </source>
</evidence>
<dbReference type="GO" id="GO:0016853">
    <property type="term" value="F:isomerase activity"/>
    <property type="evidence" value="ECO:0007669"/>
    <property type="project" value="UniProtKB-KW"/>
</dbReference>
<keyword evidence="3" id="KW-0413">Isomerase</keyword>
<dbReference type="GO" id="GO:0005524">
    <property type="term" value="F:ATP binding"/>
    <property type="evidence" value="ECO:0007669"/>
    <property type="project" value="InterPro"/>
</dbReference>
<dbReference type="Pfam" id="PF00118">
    <property type="entry name" value="Cpn60_TCP1"/>
    <property type="match status" value="1"/>
</dbReference>